<comment type="caution">
    <text evidence="4">The sequence shown here is derived from an EMBL/GenBank/DDBJ whole genome shotgun (WGS) entry which is preliminary data.</text>
</comment>
<sequence>MNQPFRIRPAEAEDIPGIGEILVETWRHAFRGIIDGAYLDGMTEQDQAMRHARRMGAAGVSYQAAVDADGLVGFANYGPARGTVSDGIMELYALYIRPQAQGAGVGRMLIKAVARDCLSRGATGLFAWVLAENPNRGFYERLGATVTAKSMVRVGNRDYEQLAYLWSDLPQLADI</sequence>
<feature type="domain" description="N-acetyltransferase" evidence="3">
    <location>
        <begin position="5"/>
        <end position="171"/>
    </location>
</feature>
<name>A0ABU0BP54_9HYPH</name>
<evidence type="ECO:0000256" key="2">
    <source>
        <dbReference type="ARBA" id="ARBA00023315"/>
    </source>
</evidence>
<organism evidence="4 5">
    <name type="scientific">Pararhizobium capsulatum DSM 1112</name>
    <dbReference type="NCBI Taxonomy" id="1121113"/>
    <lineage>
        <taxon>Bacteria</taxon>
        <taxon>Pseudomonadati</taxon>
        <taxon>Pseudomonadota</taxon>
        <taxon>Alphaproteobacteria</taxon>
        <taxon>Hyphomicrobiales</taxon>
        <taxon>Rhizobiaceae</taxon>
        <taxon>Rhizobium/Agrobacterium group</taxon>
        <taxon>Pararhizobium</taxon>
    </lineage>
</organism>
<dbReference type="InterPro" id="IPR050832">
    <property type="entry name" value="Bact_Acetyltransf"/>
</dbReference>
<dbReference type="Pfam" id="PF00583">
    <property type="entry name" value="Acetyltransf_1"/>
    <property type="match status" value="1"/>
</dbReference>
<keyword evidence="2" id="KW-0012">Acyltransferase</keyword>
<reference evidence="4 5" key="1">
    <citation type="submission" date="2023-07" db="EMBL/GenBank/DDBJ databases">
        <title>Genomic Encyclopedia of Type Strains, Phase IV (KMG-IV): sequencing the most valuable type-strain genomes for metagenomic binning, comparative biology and taxonomic classification.</title>
        <authorList>
            <person name="Goeker M."/>
        </authorList>
    </citation>
    <scope>NUCLEOTIDE SEQUENCE [LARGE SCALE GENOMIC DNA]</scope>
    <source>
        <strain evidence="4 5">DSM 1112</strain>
    </source>
</reference>
<dbReference type="PANTHER" id="PTHR43877:SF1">
    <property type="entry name" value="ACETYLTRANSFERASE"/>
    <property type="match status" value="1"/>
</dbReference>
<evidence type="ECO:0000259" key="3">
    <source>
        <dbReference type="PROSITE" id="PS51186"/>
    </source>
</evidence>
<dbReference type="RefSeq" id="WP_307226915.1">
    <property type="nucleotide sequence ID" value="NZ_JAUSVF010000001.1"/>
</dbReference>
<gene>
    <name evidence="4" type="ORF">QO002_000805</name>
</gene>
<dbReference type="InterPro" id="IPR000182">
    <property type="entry name" value="GNAT_dom"/>
</dbReference>
<evidence type="ECO:0000313" key="5">
    <source>
        <dbReference type="Proteomes" id="UP001230207"/>
    </source>
</evidence>
<dbReference type="PROSITE" id="PS51186">
    <property type="entry name" value="GNAT"/>
    <property type="match status" value="1"/>
</dbReference>
<accession>A0ABU0BP54</accession>
<dbReference type="SUPFAM" id="SSF55729">
    <property type="entry name" value="Acyl-CoA N-acyltransferases (Nat)"/>
    <property type="match status" value="1"/>
</dbReference>
<keyword evidence="5" id="KW-1185">Reference proteome</keyword>
<dbReference type="EMBL" id="JAUSVF010000001">
    <property type="protein sequence ID" value="MDQ0318667.1"/>
    <property type="molecule type" value="Genomic_DNA"/>
</dbReference>
<proteinExistence type="predicted"/>
<keyword evidence="1" id="KW-0808">Transferase</keyword>
<protein>
    <submittedName>
        <fullName evidence="4">GNAT superfamily N-acetyltransferase</fullName>
    </submittedName>
</protein>
<dbReference type="InterPro" id="IPR016181">
    <property type="entry name" value="Acyl_CoA_acyltransferase"/>
</dbReference>
<dbReference type="CDD" id="cd04301">
    <property type="entry name" value="NAT_SF"/>
    <property type="match status" value="1"/>
</dbReference>
<evidence type="ECO:0000256" key="1">
    <source>
        <dbReference type="ARBA" id="ARBA00022679"/>
    </source>
</evidence>
<dbReference type="PANTHER" id="PTHR43877">
    <property type="entry name" value="AMINOALKYLPHOSPHONATE N-ACETYLTRANSFERASE-RELATED-RELATED"/>
    <property type="match status" value="1"/>
</dbReference>
<dbReference type="Gene3D" id="3.40.630.30">
    <property type="match status" value="1"/>
</dbReference>
<dbReference type="Proteomes" id="UP001230207">
    <property type="component" value="Unassembled WGS sequence"/>
</dbReference>
<evidence type="ECO:0000313" key="4">
    <source>
        <dbReference type="EMBL" id="MDQ0318667.1"/>
    </source>
</evidence>